<dbReference type="EMBL" id="VHSH01000004">
    <property type="protein sequence ID" value="TQV79642.1"/>
    <property type="molecule type" value="Genomic_DNA"/>
</dbReference>
<dbReference type="SMART" id="SM00363">
    <property type="entry name" value="S4"/>
    <property type="match status" value="1"/>
</dbReference>
<feature type="domain" description="RNA-binding S4" evidence="3">
    <location>
        <begin position="19"/>
        <end position="75"/>
    </location>
</feature>
<evidence type="ECO:0000256" key="1">
    <source>
        <dbReference type="PROSITE-ProRule" id="PRU00182"/>
    </source>
</evidence>
<organism evidence="4 5">
    <name type="scientific">Denitrobaculum tricleocarpae</name>
    <dbReference type="NCBI Taxonomy" id="2591009"/>
    <lineage>
        <taxon>Bacteria</taxon>
        <taxon>Pseudomonadati</taxon>
        <taxon>Pseudomonadota</taxon>
        <taxon>Alphaproteobacteria</taxon>
        <taxon>Rhodospirillales</taxon>
        <taxon>Rhodospirillaceae</taxon>
        <taxon>Denitrobaculum</taxon>
    </lineage>
</organism>
<gene>
    <name evidence="4" type="ORF">FKG95_13060</name>
</gene>
<name>A0A545TQZ6_9PROT</name>
<dbReference type="InterPro" id="IPR036986">
    <property type="entry name" value="S4_RNA-bd_sf"/>
</dbReference>
<dbReference type="SUPFAM" id="SSF55174">
    <property type="entry name" value="Alpha-L RNA-binding motif"/>
    <property type="match status" value="1"/>
</dbReference>
<dbReference type="PROSITE" id="PS50889">
    <property type="entry name" value="S4"/>
    <property type="match status" value="1"/>
</dbReference>
<dbReference type="RefSeq" id="WP_142896822.1">
    <property type="nucleotide sequence ID" value="NZ_ML660055.1"/>
</dbReference>
<dbReference type="AlphaFoldDB" id="A0A545TQZ6"/>
<feature type="region of interest" description="Disordered" evidence="2">
    <location>
        <begin position="103"/>
        <end position="140"/>
    </location>
</feature>
<dbReference type="OrthoDB" id="9797176at2"/>
<comment type="caution">
    <text evidence="4">The sequence shown here is derived from an EMBL/GenBank/DDBJ whole genome shotgun (WGS) entry which is preliminary data.</text>
</comment>
<dbReference type="Pfam" id="PF01479">
    <property type="entry name" value="S4"/>
    <property type="match status" value="1"/>
</dbReference>
<keyword evidence="5" id="KW-1185">Reference proteome</keyword>
<accession>A0A545TQZ6</accession>
<protein>
    <submittedName>
        <fullName evidence="4">RNA-binding S4 domain-containing protein</fullName>
    </submittedName>
</protein>
<evidence type="ECO:0000259" key="3">
    <source>
        <dbReference type="SMART" id="SM00363"/>
    </source>
</evidence>
<dbReference type="GO" id="GO:0003723">
    <property type="term" value="F:RNA binding"/>
    <property type="evidence" value="ECO:0007669"/>
    <property type="project" value="UniProtKB-KW"/>
</dbReference>
<keyword evidence="1" id="KW-0694">RNA-binding</keyword>
<reference evidence="4 5" key="1">
    <citation type="submission" date="2019-06" db="EMBL/GenBank/DDBJ databases">
        <title>Whole genome sequence for Rhodospirillaceae sp. R148.</title>
        <authorList>
            <person name="Wang G."/>
        </authorList>
    </citation>
    <scope>NUCLEOTIDE SEQUENCE [LARGE SCALE GENOMIC DNA]</scope>
    <source>
        <strain evidence="4 5">R148</strain>
    </source>
</reference>
<dbReference type="CDD" id="cd00165">
    <property type="entry name" value="S4"/>
    <property type="match status" value="1"/>
</dbReference>
<proteinExistence type="predicted"/>
<evidence type="ECO:0000256" key="2">
    <source>
        <dbReference type="SAM" id="MobiDB-lite"/>
    </source>
</evidence>
<sequence>MAGTQDEKGGTAAGEPETLRIDKWLWFARFFKSRSLASQYCGTGRVRIAGNLVGKASHMVRVDDVLTFPLREHIRVIKIVALGTRRGPAREAVLLYEDLAPPSAAPKKTAEAEAGVASRDPGSGRPTKRERRLTDRLKDS</sequence>
<dbReference type="InterPro" id="IPR002942">
    <property type="entry name" value="S4_RNA-bd"/>
</dbReference>
<evidence type="ECO:0000313" key="5">
    <source>
        <dbReference type="Proteomes" id="UP000315252"/>
    </source>
</evidence>
<evidence type="ECO:0000313" key="4">
    <source>
        <dbReference type="EMBL" id="TQV79642.1"/>
    </source>
</evidence>
<dbReference type="Proteomes" id="UP000315252">
    <property type="component" value="Unassembled WGS sequence"/>
</dbReference>
<dbReference type="Gene3D" id="3.10.290.10">
    <property type="entry name" value="RNA-binding S4 domain"/>
    <property type="match status" value="1"/>
</dbReference>